<dbReference type="KEGG" id="cpip:CJF12_18900"/>
<evidence type="ECO:0000313" key="3">
    <source>
        <dbReference type="Proteomes" id="UP000028709"/>
    </source>
</evidence>
<evidence type="ECO:0008006" key="4">
    <source>
        <dbReference type="Google" id="ProtNLM"/>
    </source>
</evidence>
<feature type="chain" id="PRO_5001804471" description="C1q domain-containing protein" evidence="1">
    <location>
        <begin position="19"/>
        <end position="290"/>
    </location>
</feature>
<organism evidence="2 3">
    <name type="scientific">Chryseobacterium piperi</name>
    <dbReference type="NCBI Taxonomy" id="558152"/>
    <lineage>
        <taxon>Bacteria</taxon>
        <taxon>Pseudomonadati</taxon>
        <taxon>Bacteroidota</taxon>
        <taxon>Flavobacteriia</taxon>
        <taxon>Flavobacteriales</taxon>
        <taxon>Weeksellaceae</taxon>
        <taxon>Chryseobacterium group</taxon>
        <taxon>Chryseobacterium</taxon>
    </lineage>
</organism>
<dbReference type="eggNOG" id="COG5295">
    <property type="taxonomic scope" value="Bacteria"/>
</dbReference>
<keyword evidence="1" id="KW-0732">Signal</keyword>
<evidence type="ECO:0000313" key="2">
    <source>
        <dbReference type="EMBL" id="KFF29355.1"/>
    </source>
</evidence>
<dbReference type="OrthoDB" id="933310at2"/>
<dbReference type="SUPFAM" id="SSF49842">
    <property type="entry name" value="TNF-like"/>
    <property type="match status" value="1"/>
</dbReference>
<reference evidence="2 3" key="1">
    <citation type="submission" date="2014-07" db="EMBL/GenBank/DDBJ databases">
        <title>Genome of Chryseobacterium piperi CTM.</title>
        <authorList>
            <person name="Pipes S.E."/>
            <person name="Stropko S.J."/>
            <person name="Newman J.D."/>
        </authorList>
    </citation>
    <scope>NUCLEOTIDE SEQUENCE [LARGE SCALE GENOMIC DNA]</scope>
    <source>
        <strain evidence="2 3">CTM</strain>
    </source>
</reference>
<evidence type="ECO:0000256" key="1">
    <source>
        <dbReference type="SAM" id="SignalP"/>
    </source>
</evidence>
<dbReference type="Gene3D" id="2.60.120.40">
    <property type="match status" value="1"/>
</dbReference>
<sequence>MKTLIIYAFLLCGMQTYAQVGINTTTPDPSAVLDIRHSNKGLLIPRVNLVNKTDLITIPNPANGLLVYNLSNSNSSTNTNNQVIANNFYTFSSADNSWKLLVTDTVLNDAIEGLGVTQLQVVANASSSGNDVSYAGNDLGANIRKLFFTNKVFDRNNTYDAINSEFKAPKNGYYQIDASILLKSYQSQNTTNIVRLGVSKPYTTFTYNGNATFAFLNQPLNAVTDAQQPLTVKVSGVIYMNKDEKICFLTRYITPGTTSGDNIYSMSTESLGYNRAQANNITIIYLPITN</sequence>
<gene>
    <name evidence="2" type="ORF">IQ37_06030</name>
</gene>
<name>A0A086BK91_9FLAO</name>
<dbReference type="AlphaFoldDB" id="A0A086BK91"/>
<keyword evidence="3" id="KW-1185">Reference proteome</keyword>
<feature type="signal peptide" evidence="1">
    <location>
        <begin position="1"/>
        <end position="18"/>
    </location>
</feature>
<dbReference type="Proteomes" id="UP000028709">
    <property type="component" value="Unassembled WGS sequence"/>
</dbReference>
<proteinExistence type="predicted"/>
<dbReference type="InterPro" id="IPR008983">
    <property type="entry name" value="Tumour_necrosis_fac-like_dom"/>
</dbReference>
<comment type="caution">
    <text evidence="2">The sequence shown here is derived from an EMBL/GenBank/DDBJ whole genome shotgun (WGS) entry which is preliminary data.</text>
</comment>
<dbReference type="EMBL" id="JPRJ01000007">
    <property type="protein sequence ID" value="KFF29355.1"/>
    <property type="molecule type" value="Genomic_DNA"/>
</dbReference>
<protein>
    <recommendedName>
        <fullName evidence="4">C1q domain-containing protein</fullName>
    </recommendedName>
</protein>
<dbReference type="STRING" id="558152.IQ37_06030"/>
<accession>A0A086BK91</accession>
<dbReference type="RefSeq" id="WP_051887210.1">
    <property type="nucleotide sequence ID" value="NZ_CP023049.2"/>
</dbReference>